<dbReference type="SUPFAM" id="SSF52540">
    <property type="entry name" value="P-loop containing nucleoside triphosphate hydrolases"/>
    <property type="match status" value="1"/>
</dbReference>
<feature type="compositionally biased region" description="Low complexity" evidence="1">
    <location>
        <begin position="1091"/>
        <end position="1102"/>
    </location>
</feature>
<dbReference type="InterPro" id="IPR027417">
    <property type="entry name" value="P-loop_NTPase"/>
</dbReference>
<dbReference type="PANTHER" id="PTHR47691">
    <property type="entry name" value="REGULATOR-RELATED"/>
    <property type="match status" value="1"/>
</dbReference>
<dbReference type="InterPro" id="IPR003593">
    <property type="entry name" value="AAA+_ATPase"/>
</dbReference>
<gene>
    <name evidence="4" type="ORF">GCM10011512_08430</name>
</gene>
<dbReference type="PANTHER" id="PTHR47691:SF3">
    <property type="entry name" value="HTH-TYPE TRANSCRIPTIONAL REGULATOR RV0890C-RELATED"/>
    <property type="match status" value="1"/>
</dbReference>
<dbReference type="SMART" id="SM00382">
    <property type="entry name" value="AAA"/>
    <property type="match status" value="1"/>
</dbReference>
<dbReference type="RefSeq" id="WP_188666671.1">
    <property type="nucleotide sequence ID" value="NZ_BMJI01000003.1"/>
</dbReference>
<organism evidence="4 5">
    <name type="scientific">Tersicoccus solisilvae</name>
    <dbReference type="NCBI Taxonomy" id="1882339"/>
    <lineage>
        <taxon>Bacteria</taxon>
        <taxon>Bacillati</taxon>
        <taxon>Actinomycetota</taxon>
        <taxon>Actinomycetes</taxon>
        <taxon>Micrococcales</taxon>
        <taxon>Micrococcaceae</taxon>
        <taxon>Tersicoccus</taxon>
    </lineage>
</organism>
<name>A0ABQ1NSK8_9MICC</name>
<feature type="domain" description="AAA+ ATPase" evidence="2">
    <location>
        <begin position="270"/>
        <end position="404"/>
    </location>
</feature>
<dbReference type="Pfam" id="PF13401">
    <property type="entry name" value="AAA_22"/>
    <property type="match status" value="1"/>
</dbReference>
<dbReference type="Gene3D" id="1.25.40.10">
    <property type="entry name" value="Tetratricopeptide repeat domain"/>
    <property type="match status" value="1"/>
</dbReference>
<reference evidence="5" key="1">
    <citation type="journal article" date="2019" name="Int. J. Syst. Evol. Microbiol.">
        <title>The Global Catalogue of Microorganisms (GCM) 10K type strain sequencing project: providing services to taxonomists for standard genome sequencing and annotation.</title>
        <authorList>
            <consortium name="The Broad Institute Genomics Platform"/>
            <consortium name="The Broad Institute Genome Sequencing Center for Infectious Disease"/>
            <person name="Wu L."/>
            <person name="Ma J."/>
        </authorList>
    </citation>
    <scope>NUCLEOTIDE SEQUENCE [LARGE SCALE GENOMIC DNA]</scope>
    <source>
        <strain evidence="5">CGMCC 1.15480</strain>
    </source>
</reference>
<dbReference type="InterPro" id="IPR036388">
    <property type="entry name" value="WH-like_DNA-bd_sf"/>
</dbReference>
<dbReference type="PRINTS" id="PR00364">
    <property type="entry name" value="DISEASERSIST"/>
</dbReference>
<evidence type="ECO:0000313" key="5">
    <source>
        <dbReference type="Proteomes" id="UP000597761"/>
    </source>
</evidence>
<evidence type="ECO:0000259" key="3">
    <source>
        <dbReference type="SMART" id="SM01043"/>
    </source>
</evidence>
<dbReference type="SUPFAM" id="SSF48452">
    <property type="entry name" value="TPR-like"/>
    <property type="match status" value="1"/>
</dbReference>
<proteinExistence type="predicted"/>
<dbReference type="Proteomes" id="UP000597761">
    <property type="component" value="Unassembled WGS sequence"/>
</dbReference>
<protein>
    <recommendedName>
        <fullName evidence="6">OmpR/PhoB-type domain-containing protein</fullName>
    </recommendedName>
</protein>
<dbReference type="InterPro" id="IPR049945">
    <property type="entry name" value="AAA_22"/>
</dbReference>
<evidence type="ECO:0000259" key="2">
    <source>
        <dbReference type="SMART" id="SM00382"/>
    </source>
</evidence>
<keyword evidence="5" id="KW-1185">Reference proteome</keyword>
<feature type="domain" description="Bacterial transcriptional activator" evidence="3">
    <location>
        <begin position="91"/>
        <end position="239"/>
    </location>
</feature>
<accession>A0ABQ1NSK8</accession>
<feature type="region of interest" description="Disordered" evidence="1">
    <location>
        <begin position="1091"/>
        <end position="1111"/>
    </location>
</feature>
<dbReference type="SMART" id="SM01043">
    <property type="entry name" value="BTAD"/>
    <property type="match status" value="1"/>
</dbReference>
<evidence type="ECO:0000256" key="1">
    <source>
        <dbReference type="SAM" id="MobiDB-lite"/>
    </source>
</evidence>
<dbReference type="Gene3D" id="1.10.10.10">
    <property type="entry name" value="Winged helix-like DNA-binding domain superfamily/Winged helix DNA-binding domain"/>
    <property type="match status" value="1"/>
</dbReference>
<evidence type="ECO:0008006" key="6">
    <source>
        <dbReference type="Google" id="ProtNLM"/>
    </source>
</evidence>
<evidence type="ECO:0000313" key="4">
    <source>
        <dbReference type="EMBL" id="GGC83967.1"/>
    </source>
</evidence>
<dbReference type="Pfam" id="PF03704">
    <property type="entry name" value="BTAD"/>
    <property type="match status" value="1"/>
</dbReference>
<comment type="caution">
    <text evidence="4">The sequence shown here is derived from an EMBL/GenBank/DDBJ whole genome shotgun (WGS) entry which is preliminary data.</text>
</comment>
<dbReference type="EMBL" id="BMJI01000003">
    <property type="protein sequence ID" value="GGC83967.1"/>
    <property type="molecule type" value="Genomic_DNA"/>
</dbReference>
<dbReference type="InterPro" id="IPR011990">
    <property type="entry name" value="TPR-like_helical_dom_sf"/>
</dbReference>
<dbReference type="InterPro" id="IPR005158">
    <property type="entry name" value="BTAD"/>
</dbReference>
<sequence>MHRITVVEDVARDGRPLTGTRARDLVRLLALSPAGDLTTAALVDGLWADGRQPTHPAKAVQVVVSRIRAQWGADAVTTTADGYRLAEDDGVDLRRTLADVDAAETALRQGHPDAALDFADRVLAMSAHGVSPETADPGESSPGADVAAVMTGAHRRAARIRALALADLGRWAEALPSLEQEATAAPDDEVVLARLLRAEASVTGTAAALTRFERYRRRLRDTLGADPGPDLTAVHADLLAGGSAGAAPATATELVGRKEAIDAVVALTRSSRVTTIVGPGGLGKTTLALAVADRLTTATVIYVELVTVTSADDLAGYLAGQLGGTGRASVGAPRAALTPRQVILDRLRDSRAVLVLDNCEQIVDAVADLTAAIVATCRRVTVLATSRAPLRIAAEAVFAPRQLTLAESVDLFSRRALAVRPDADLDTDTVSAVCERLDGLPLAIELAASRVRTLTVTDIAARLTDRFALLRGRDRDRPDRHRTLEAVIEWSWDLLSATERNALAALTAFPDAFTPTAAAALVSGDPDAGPGADPEDVLDALVDQSLLAVLEGGRTAHVAVLPVPGVRYRLLETVREFAAPRQTDPGAVRDRLIAWAADRGTAERRALHGPDQPGVLARVAADAENLTRALRLAVEDGDPRALPIAAAVGMGLGLMDDEATLSALAGPLGEVARREADRIVAHGGTDHQVAVTADTLSVLILYTRDDPSGTFSLRSRALNVRSLRTLLDAAPGTDDEPDQVHAMRALARRFPEVLHTVTRGDPLEPGPGAGTTERVVVAFLGAFLTENQGRVADAIADLTSLVPLLGDVAPWLRAGVHLRIGELCLGRADAEGARRWVEPVLPLIGSLGSAENLVQAHAVCLMAAMARGDLDDARAHLAVVDRVPPQRDGGPAPFRLVTGTVTAEIAAAEGRVHDAERILRDLADDARDQQGFFASMDRPNVWYGTAMALHVAILARHQRPLTGDDVAAALSDWLLSVVGWTASPFLDRPQYGTVVFALASWLLAAGRTRSGDTGTASSRAGARLLAVALRLDYNRTYPSMSLDPVRTLAREGAADVFDAATAELAALEDDALLDRCREILAEVLTPLRAGAGPVADTDAGPADDTDQVRRR</sequence>